<dbReference type="Proteomes" id="UP000046395">
    <property type="component" value="Unassembled WGS sequence"/>
</dbReference>
<reference evidence="3" key="1">
    <citation type="submission" date="2019-12" db="UniProtKB">
        <authorList>
            <consortium name="WormBaseParasite"/>
        </authorList>
    </citation>
    <scope>IDENTIFICATION</scope>
</reference>
<sequence length="123" mass="13268">MDAPGNFLNVKLIPEFDGSSHTVAEWLRKAESACQLCGITDVARAIGLRLTGAAFEVFDQMAPEERGNLEKRSEKPERYGKAAVLTTDRSVLLAEHPPRPVMQLQSSSSASSGADEPDRVALG</sequence>
<dbReference type="AlphaFoldDB" id="A0A5S6QBC6"/>
<evidence type="ECO:0000313" key="2">
    <source>
        <dbReference type="Proteomes" id="UP000046395"/>
    </source>
</evidence>
<keyword evidence="2" id="KW-1185">Reference proteome</keyword>
<organism evidence="2 3">
    <name type="scientific">Trichuris muris</name>
    <name type="common">Mouse whipworm</name>
    <dbReference type="NCBI Taxonomy" id="70415"/>
    <lineage>
        <taxon>Eukaryota</taxon>
        <taxon>Metazoa</taxon>
        <taxon>Ecdysozoa</taxon>
        <taxon>Nematoda</taxon>
        <taxon>Enoplea</taxon>
        <taxon>Dorylaimia</taxon>
        <taxon>Trichinellida</taxon>
        <taxon>Trichuridae</taxon>
        <taxon>Trichuris</taxon>
    </lineage>
</organism>
<name>A0A5S6QBC6_TRIMR</name>
<dbReference type="WBParaSite" id="TMUE_1000004503.1">
    <property type="protein sequence ID" value="TMUE_1000004503.1"/>
    <property type="gene ID" value="WBGene00290877"/>
</dbReference>
<accession>A0A5S6QBC6</accession>
<evidence type="ECO:0000313" key="3">
    <source>
        <dbReference type="WBParaSite" id="TMUE_1000004503.1"/>
    </source>
</evidence>
<protein>
    <submittedName>
        <fullName evidence="3">Uncharacterized protein</fullName>
    </submittedName>
</protein>
<evidence type="ECO:0000256" key="1">
    <source>
        <dbReference type="SAM" id="MobiDB-lite"/>
    </source>
</evidence>
<feature type="region of interest" description="Disordered" evidence="1">
    <location>
        <begin position="95"/>
        <end position="123"/>
    </location>
</feature>
<proteinExistence type="predicted"/>